<keyword evidence="4 9" id="KW-0378">Hydrolase</keyword>
<dbReference type="InterPro" id="IPR033132">
    <property type="entry name" value="GH_1_N_CS"/>
</dbReference>
<dbReference type="PROSITE" id="PS00572">
    <property type="entry name" value="GLYCOSYL_HYDROL_F1_1"/>
    <property type="match status" value="1"/>
</dbReference>
<proteinExistence type="inferred from homology"/>
<dbReference type="PRINTS" id="PR00131">
    <property type="entry name" value="GLHYDRLASE1"/>
</dbReference>
<feature type="chain" id="PRO_5043942146" description="beta-glucosidase" evidence="10">
    <location>
        <begin position="19"/>
        <end position="533"/>
    </location>
</feature>
<feature type="active site" description="Nucleophile" evidence="7">
    <location>
        <position position="397"/>
    </location>
</feature>
<dbReference type="AlphaFoldDB" id="A0AAU9UIA9"/>
<evidence type="ECO:0000256" key="4">
    <source>
        <dbReference type="ARBA" id="ARBA00022801"/>
    </source>
</evidence>
<dbReference type="InterPro" id="IPR018120">
    <property type="entry name" value="Glyco_hydro_1_AS"/>
</dbReference>
<feature type="signal peptide" evidence="10">
    <location>
        <begin position="1"/>
        <end position="18"/>
    </location>
</feature>
<dbReference type="Pfam" id="PF00232">
    <property type="entry name" value="Glyco_hydro_1"/>
    <property type="match status" value="1"/>
</dbReference>
<evidence type="ECO:0000256" key="3">
    <source>
        <dbReference type="ARBA" id="ARBA00012744"/>
    </source>
</evidence>
<evidence type="ECO:0000256" key="2">
    <source>
        <dbReference type="ARBA" id="ARBA00011738"/>
    </source>
</evidence>
<protein>
    <recommendedName>
        <fullName evidence="3">beta-glucosidase</fullName>
        <ecNumber evidence="3">3.2.1.21</ecNumber>
    </recommendedName>
</protein>
<comment type="similarity">
    <text evidence="1 8">Belongs to the glycosyl hydrolase 1 family.</text>
</comment>
<dbReference type="InterPro" id="IPR001360">
    <property type="entry name" value="Glyco_hydro_1"/>
</dbReference>
<evidence type="ECO:0000313" key="11">
    <source>
        <dbReference type="EMBL" id="CAH2097440.1"/>
    </source>
</evidence>
<name>A0AAU9UIA9_EUPED</name>
<accession>A0AAU9UIA9</accession>
<keyword evidence="12" id="KW-1185">Reference proteome</keyword>
<dbReference type="PANTHER" id="PTHR10353">
    <property type="entry name" value="GLYCOSYL HYDROLASE"/>
    <property type="match status" value="1"/>
</dbReference>
<evidence type="ECO:0000256" key="1">
    <source>
        <dbReference type="ARBA" id="ARBA00010838"/>
    </source>
</evidence>
<dbReference type="Proteomes" id="UP001153954">
    <property type="component" value="Unassembled WGS sequence"/>
</dbReference>
<comment type="subunit">
    <text evidence="2">Homodimer.</text>
</comment>
<evidence type="ECO:0000256" key="10">
    <source>
        <dbReference type="SAM" id="SignalP"/>
    </source>
</evidence>
<dbReference type="EMBL" id="CAKOGL010000018">
    <property type="protein sequence ID" value="CAH2097440.1"/>
    <property type="molecule type" value="Genomic_DNA"/>
</dbReference>
<reference evidence="11" key="1">
    <citation type="submission" date="2022-03" db="EMBL/GenBank/DDBJ databases">
        <authorList>
            <person name="Tunstrom K."/>
        </authorList>
    </citation>
    <scope>NUCLEOTIDE SEQUENCE</scope>
</reference>
<gene>
    <name evidence="11" type="ORF">EEDITHA_LOCUS12667</name>
</gene>
<dbReference type="EC" id="3.2.1.21" evidence="3"/>
<evidence type="ECO:0000256" key="9">
    <source>
        <dbReference type="RuleBase" id="RU004468"/>
    </source>
</evidence>
<dbReference type="InterPro" id="IPR017853">
    <property type="entry name" value="GH"/>
</dbReference>
<dbReference type="GO" id="GO:0008422">
    <property type="term" value="F:beta-glucosidase activity"/>
    <property type="evidence" value="ECO:0007669"/>
    <property type="project" value="TreeGrafter"/>
</dbReference>
<dbReference type="FunFam" id="3.20.20.80:FF:000013">
    <property type="entry name" value="lactase-phlorizin hydrolase"/>
    <property type="match status" value="1"/>
</dbReference>
<dbReference type="PROSITE" id="PS00653">
    <property type="entry name" value="GLYCOSYL_HYDROL_F1_2"/>
    <property type="match status" value="1"/>
</dbReference>
<evidence type="ECO:0000256" key="7">
    <source>
        <dbReference type="PROSITE-ProRule" id="PRU10055"/>
    </source>
</evidence>
<comment type="caution">
    <text evidence="11">The sequence shown here is derived from an EMBL/GenBank/DDBJ whole genome shotgun (WGS) entry which is preliminary data.</text>
</comment>
<keyword evidence="10" id="KW-0732">Signal</keyword>
<dbReference type="GO" id="GO:0005975">
    <property type="term" value="P:carbohydrate metabolic process"/>
    <property type="evidence" value="ECO:0007669"/>
    <property type="project" value="InterPro"/>
</dbReference>
<dbReference type="Gene3D" id="3.20.20.80">
    <property type="entry name" value="Glycosidases"/>
    <property type="match status" value="1"/>
</dbReference>
<keyword evidence="5" id="KW-0325">Glycoprotein</keyword>
<evidence type="ECO:0000256" key="5">
    <source>
        <dbReference type="ARBA" id="ARBA00023180"/>
    </source>
</evidence>
<keyword evidence="6 9" id="KW-0326">Glycosidase</keyword>
<evidence type="ECO:0000256" key="6">
    <source>
        <dbReference type="ARBA" id="ARBA00023295"/>
    </source>
</evidence>
<evidence type="ECO:0000256" key="8">
    <source>
        <dbReference type="RuleBase" id="RU003690"/>
    </source>
</evidence>
<dbReference type="PANTHER" id="PTHR10353:SF36">
    <property type="entry name" value="LP05116P"/>
    <property type="match status" value="1"/>
</dbReference>
<organism evidence="11 12">
    <name type="scientific">Euphydryas editha</name>
    <name type="common">Edith's checkerspot</name>
    <dbReference type="NCBI Taxonomy" id="104508"/>
    <lineage>
        <taxon>Eukaryota</taxon>
        <taxon>Metazoa</taxon>
        <taxon>Ecdysozoa</taxon>
        <taxon>Arthropoda</taxon>
        <taxon>Hexapoda</taxon>
        <taxon>Insecta</taxon>
        <taxon>Pterygota</taxon>
        <taxon>Neoptera</taxon>
        <taxon>Endopterygota</taxon>
        <taxon>Lepidoptera</taxon>
        <taxon>Glossata</taxon>
        <taxon>Ditrysia</taxon>
        <taxon>Papilionoidea</taxon>
        <taxon>Nymphalidae</taxon>
        <taxon>Nymphalinae</taxon>
        <taxon>Euphydryas</taxon>
    </lineage>
</organism>
<evidence type="ECO:0000313" key="12">
    <source>
        <dbReference type="Proteomes" id="UP001153954"/>
    </source>
</evidence>
<dbReference type="SUPFAM" id="SSF51445">
    <property type="entry name" value="(Trans)glycosidases"/>
    <property type="match status" value="1"/>
</dbReference>
<sequence>MISLKTVLLCSLWHLSGSTHLNFPSNFKFGASTSSYQIEGGWNADGKGENIWDRITHEYRGLIADNSTGDIAADSYHKWRDDVKIAKELGLDFYRFSISWVRILPSGFTNHINKAGVKYYSDLIDALLAEGIEPMITLYHWDLPVKIRDMGGWTNPLIVHWFGDYARIIFSLYADRVKTWITINEAVVMCDFGYNSGVFVPDIKETIFAPYLCNKHVLLAHAKAYRIFDKEFRPKYEGRISIANHLLWIEPSSFKDVELAELAREHMVGRYSHPIYSKKGGWPPSIEKLMLKISFEHGYKESRLPPFTEEEKKFVQGTADFYGMNFYITYLIREAKPGEDTGLWFLSGSPELNAILEHPPNVPYGFSKRIPIYPKGIRKQLAWLKKQYGDIDILITENGFSVSGVNLEDYERIQFYNQYLEQVLLSMHVDNVSITGYAAWSLIDNFEWMDGYTEKYGLYQVNFDDPERKRTPRASAYYYACVIKNHSLNDTCLEKKYLIKQSKLTLTGNDGQILENSRKLLFIVLFLRFMFNH</sequence>